<dbReference type="OrthoDB" id="408683at2759"/>
<keyword evidence="6" id="KW-1185">Reference proteome</keyword>
<evidence type="ECO:0000259" key="4">
    <source>
        <dbReference type="Pfam" id="PF12928"/>
    </source>
</evidence>
<dbReference type="InterPro" id="IPR024336">
    <property type="entry name" value="tRNA_splic_suSen54_N"/>
</dbReference>
<feature type="compositionally biased region" description="Acidic residues" evidence="3">
    <location>
        <begin position="26"/>
        <end position="43"/>
    </location>
</feature>
<dbReference type="STRING" id="1353952.A0A165CX53"/>
<dbReference type="InParanoid" id="A0A165CX53"/>
<comment type="similarity">
    <text evidence="1">Belongs to the SEN54 family.</text>
</comment>
<accession>A0A165CX53</accession>
<sequence>MDDALSIPKHSLHSDALPAVGGDPETPAEAEAGDSDSGEEDTPDWTRFAPPPAPSGPSSASGAAGRKQFHVIPQRGEKEFEPSRAGAGETALQAYALQRARAAMLRALRPERGSSSKGITWGVWQPREGTVRVPHPRGQAFTTMGHFLPSSPHGGGGGGGAANASSAGRREARTDPRAVGTERERERQLLLLPEEALYLIERGSMFCTHELADPPPSARDPHTLASEQEEEEEEEARWDESAPPAVVPMSVQQAFGALLGRSGLTLERYQVYAHLRRLGYTVTRACAPEGPLFPRAPARPAPSASLPQRLWSSVRRWAARLRPPGARRDWWAPLRPGWAGRRWTAQRLFAALRLVPSGHALPLHSASPATTPEAGAGATAADTSPYEVFYHVWRPSTPWKKTAVPPPDFHLIVLNANTTRVPTLAELARVFSQLPVQPPPAPRKRPNAPPPAPAPAPPPTILTRLRRLLGLAPAPTAGMQQTAHRTPPFVALKAGRKTVVLAVVDGGSVSLVRFSQGVFEDWPMV</sequence>
<name>A0A165CX53_9BASI</name>
<feature type="domain" description="tRNA-splicing endonuclease subunit Sen54 N-terminal" evidence="4">
    <location>
        <begin position="106"/>
        <end position="208"/>
    </location>
</feature>
<dbReference type="PANTHER" id="PTHR21027">
    <property type="entry name" value="TRNA-SPLICING ENDONUCLEASE SUBUNIT SEN54"/>
    <property type="match status" value="1"/>
</dbReference>
<keyword evidence="2" id="KW-0819">tRNA processing</keyword>
<proteinExistence type="inferred from homology"/>
<dbReference type="EMBL" id="KV424101">
    <property type="protein sequence ID" value="KZT51583.1"/>
    <property type="molecule type" value="Genomic_DNA"/>
</dbReference>
<dbReference type="GO" id="GO:0000379">
    <property type="term" value="P:tRNA-type intron splice site recognition and cleavage"/>
    <property type="evidence" value="ECO:0007669"/>
    <property type="project" value="TreeGrafter"/>
</dbReference>
<reference evidence="5 6" key="1">
    <citation type="journal article" date="2016" name="Mol. Biol. Evol.">
        <title>Comparative Genomics of Early-Diverging Mushroom-Forming Fungi Provides Insights into the Origins of Lignocellulose Decay Capabilities.</title>
        <authorList>
            <person name="Nagy L.G."/>
            <person name="Riley R."/>
            <person name="Tritt A."/>
            <person name="Adam C."/>
            <person name="Daum C."/>
            <person name="Floudas D."/>
            <person name="Sun H."/>
            <person name="Yadav J.S."/>
            <person name="Pangilinan J."/>
            <person name="Larsson K.H."/>
            <person name="Matsuura K."/>
            <person name="Barry K."/>
            <person name="Labutti K."/>
            <person name="Kuo R."/>
            <person name="Ohm R.A."/>
            <person name="Bhattacharya S.S."/>
            <person name="Shirouzu T."/>
            <person name="Yoshinaga Y."/>
            <person name="Martin F.M."/>
            <person name="Grigoriev I.V."/>
            <person name="Hibbett D.S."/>
        </authorList>
    </citation>
    <scope>NUCLEOTIDE SEQUENCE [LARGE SCALE GENOMIC DNA]</scope>
    <source>
        <strain evidence="5 6">HHB12733</strain>
    </source>
</reference>
<dbReference type="Proteomes" id="UP000076842">
    <property type="component" value="Unassembled WGS sequence"/>
</dbReference>
<feature type="compositionally biased region" description="Acidic residues" evidence="3">
    <location>
        <begin position="227"/>
        <end position="237"/>
    </location>
</feature>
<feature type="region of interest" description="Disordered" evidence="3">
    <location>
        <begin position="212"/>
        <end position="243"/>
    </location>
</feature>
<feature type="region of interest" description="Disordered" evidence="3">
    <location>
        <begin position="1"/>
        <end position="67"/>
    </location>
</feature>
<evidence type="ECO:0000313" key="5">
    <source>
        <dbReference type="EMBL" id="KZT51583.1"/>
    </source>
</evidence>
<dbReference type="InterPro" id="IPR024337">
    <property type="entry name" value="tRNA_splic_suSen54"/>
</dbReference>
<organism evidence="5 6">
    <name type="scientific">Calocera cornea HHB12733</name>
    <dbReference type="NCBI Taxonomy" id="1353952"/>
    <lineage>
        <taxon>Eukaryota</taxon>
        <taxon>Fungi</taxon>
        <taxon>Dikarya</taxon>
        <taxon>Basidiomycota</taxon>
        <taxon>Agaricomycotina</taxon>
        <taxon>Dacrymycetes</taxon>
        <taxon>Dacrymycetales</taxon>
        <taxon>Dacrymycetaceae</taxon>
        <taxon>Calocera</taxon>
    </lineage>
</organism>
<feature type="compositionally biased region" description="Basic and acidic residues" evidence="3">
    <location>
        <begin position="168"/>
        <end position="184"/>
    </location>
</feature>
<feature type="region of interest" description="Disordered" evidence="3">
    <location>
        <begin position="435"/>
        <end position="458"/>
    </location>
</feature>
<dbReference type="Pfam" id="PF12928">
    <property type="entry name" value="tRNA_int_end_N2"/>
    <property type="match status" value="1"/>
</dbReference>
<dbReference type="GO" id="GO:0000214">
    <property type="term" value="C:tRNA-intron endonuclease complex"/>
    <property type="evidence" value="ECO:0007669"/>
    <property type="project" value="TreeGrafter"/>
</dbReference>
<protein>
    <recommendedName>
        <fullName evidence="4">tRNA-splicing endonuclease subunit Sen54 N-terminal domain-containing protein</fullName>
    </recommendedName>
</protein>
<gene>
    <name evidence="5" type="ORF">CALCODRAFT_487817</name>
</gene>
<dbReference type="PANTHER" id="PTHR21027:SF1">
    <property type="entry name" value="TRNA-SPLICING ENDONUCLEASE SUBUNIT SEN54"/>
    <property type="match status" value="1"/>
</dbReference>
<evidence type="ECO:0000256" key="2">
    <source>
        <dbReference type="ARBA" id="ARBA00022694"/>
    </source>
</evidence>
<dbReference type="AlphaFoldDB" id="A0A165CX53"/>
<feature type="compositionally biased region" description="Pro residues" evidence="3">
    <location>
        <begin position="436"/>
        <end position="458"/>
    </location>
</feature>
<evidence type="ECO:0000313" key="6">
    <source>
        <dbReference type="Proteomes" id="UP000076842"/>
    </source>
</evidence>
<evidence type="ECO:0000256" key="3">
    <source>
        <dbReference type="SAM" id="MobiDB-lite"/>
    </source>
</evidence>
<evidence type="ECO:0000256" key="1">
    <source>
        <dbReference type="ARBA" id="ARBA00005736"/>
    </source>
</evidence>
<feature type="region of interest" description="Disordered" evidence="3">
    <location>
        <begin position="149"/>
        <end position="184"/>
    </location>
</feature>
<dbReference type="FunCoup" id="A0A165CX53">
    <property type="interactions" value="9"/>
</dbReference>
<feature type="compositionally biased region" description="Low complexity" evidence="3">
    <location>
        <begin position="56"/>
        <end position="65"/>
    </location>
</feature>